<accession>A0A1B9F8A0</accession>
<dbReference type="Gene3D" id="3.40.50.300">
    <property type="entry name" value="P-loop containing nucleotide triphosphate hydrolases"/>
    <property type="match status" value="2"/>
</dbReference>
<feature type="coiled-coil region" evidence="1">
    <location>
        <begin position="699"/>
        <end position="740"/>
    </location>
</feature>
<dbReference type="AlphaFoldDB" id="A0A1B9F8A0"/>
<keyword evidence="2" id="KW-0472">Membrane</keyword>
<protein>
    <submittedName>
        <fullName evidence="4">DNA double-strand break repair Rad50 ATPase</fullName>
    </submittedName>
</protein>
<proteinExistence type="predicted"/>
<dbReference type="SUPFAM" id="SSF52540">
    <property type="entry name" value="P-loop containing nucleoside triphosphate hydrolases"/>
    <property type="match status" value="1"/>
</dbReference>
<dbReference type="Proteomes" id="UP000093080">
    <property type="component" value="Unassembled WGS sequence"/>
</dbReference>
<evidence type="ECO:0000259" key="3">
    <source>
        <dbReference type="Pfam" id="PF13514"/>
    </source>
</evidence>
<evidence type="ECO:0000313" key="4">
    <source>
        <dbReference type="EMBL" id="OCC16103.1"/>
    </source>
</evidence>
<feature type="coiled-coil region" evidence="1">
    <location>
        <begin position="782"/>
        <end position="846"/>
    </location>
</feature>
<dbReference type="InterPro" id="IPR038734">
    <property type="entry name" value="YhaN_AAA"/>
</dbReference>
<reference evidence="4 5" key="1">
    <citation type="submission" date="2016-06" db="EMBL/GenBank/DDBJ databases">
        <title>Respiratory ammonification of nitrate coupled to the oxidation of elemental sulfur in deep-sea autotrophic thermophilic bacteria.</title>
        <authorList>
            <person name="Slobodkina G.B."/>
            <person name="Mardanov A.V."/>
            <person name="Ravin N.V."/>
            <person name="Frolova A.A."/>
            <person name="Viryasiv M.B."/>
            <person name="Chernyh N.A."/>
            <person name="Bonch-Osmolovskaya E.A."/>
            <person name="Slobodkin A.I."/>
        </authorList>
    </citation>
    <scope>NUCLEOTIDE SEQUENCE [LARGE SCALE GENOMIC DNA]</scope>
    <source>
        <strain evidence="4 5">S69</strain>
    </source>
</reference>
<comment type="caution">
    <text evidence="4">The sequence shown here is derived from an EMBL/GenBank/DDBJ whole genome shotgun (WGS) entry which is preliminary data.</text>
</comment>
<dbReference type="EMBL" id="MAGO01000002">
    <property type="protein sequence ID" value="OCC16103.1"/>
    <property type="molecule type" value="Genomic_DNA"/>
</dbReference>
<dbReference type="InterPro" id="IPR027417">
    <property type="entry name" value="P-loop_NTPase"/>
</dbReference>
<dbReference type="PANTHER" id="PTHR41259">
    <property type="entry name" value="DOUBLE-STRAND BREAK REPAIR RAD50 ATPASE, PUTATIVE-RELATED"/>
    <property type="match status" value="1"/>
</dbReference>
<dbReference type="Pfam" id="PF13514">
    <property type="entry name" value="AAA_27"/>
    <property type="match status" value="1"/>
</dbReference>
<gene>
    <name evidence="4" type="ORF">DBT_0565</name>
</gene>
<keyword evidence="5" id="KW-1185">Reference proteome</keyword>
<feature type="transmembrane region" description="Helical" evidence="2">
    <location>
        <begin position="482"/>
        <end position="500"/>
    </location>
</feature>
<evidence type="ECO:0000256" key="2">
    <source>
        <dbReference type="SAM" id="Phobius"/>
    </source>
</evidence>
<dbReference type="PANTHER" id="PTHR41259:SF1">
    <property type="entry name" value="DOUBLE-STRAND BREAK REPAIR RAD50 ATPASE, PUTATIVE-RELATED"/>
    <property type="match status" value="1"/>
</dbReference>
<feature type="coiled-coil region" evidence="1">
    <location>
        <begin position="556"/>
        <end position="597"/>
    </location>
</feature>
<name>A0A1B9F8A0_9BACT</name>
<organism evidence="4 5">
    <name type="scientific">Dissulfuribacter thermophilus</name>
    <dbReference type="NCBI Taxonomy" id="1156395"/>
    <lineage>
        <taxon>Bacteria</taxon>
        <taxon>Pseudomonadati</taxon>
        <taxon>Thermodesulfobacteriota</taxon>
        <taxon>Dissulfuribacteria</taxon>
        <taxon>Dissulfuribacterales</taxon>
        <taxon>Dissulfuribacteraceae</taxon>
        <taxon>Dissulfuribacter</taxon>
    </lineage>
</organism>
<evidence type="ECO:0000313" key="5">
    <source>
        <dbReference type="Proteomes" id="UP000093080"/>
    </source>
</evidence>
<keyword evidence="1" id="KW-0175">Coiled coil</keyword>
<feature type="coiled-coil region" evidence="1">
    <location>
        <begin position="282"/>
        <end position="356"/>
    </location>
</feature>
<evidence type="ECO:0000256" key="1">
    <source>
        <dbReference type="SAM" id="Coils"/>
    </source>
</evidence>
<feature type="coiled-coil region" evidence="1">
    <location>
        <begin position="182"/>
        <end position="233"/>
    </location>
</feature>
<keyword evidence="2" id="KW-0812">Transmembrane</keyword>
<feature type="coiled-coil region" evidence="1">
    <location>
        <begin position="386"/>
        <end position="445"/>
    </location>
</feature>
<sequence>MEDIRLYPYINSIHIDKFFEFYNVSLEGLGPSLNMFIGPNEAGKSTILKFLRAIFFGFDKKYPKDWGGRIEIISKNSTPIIVERKGGTKTGILKVLDQNGTLKGEEGISFFIRGINKTLFENCFAFSLDELQTISSLQHDQMQDALFAAASGTSQKALSRVKLYLVNLEKELFRPRGQKPLINKLLKELTEVSSAISKVEDELKGVIHIEDTLKELKNERLEIQSRIESLRITEKRLELLDELWDKWINYNNVREELSKLEHLDTTIPEGIENLFSAVNSSIEDITLRINRTERELRQLNERISSLELDSRITSNEEVIEKILSRLQEAIGAKERFEEFSQRKTVLAERIERLRRDIGIDIDEDNIVNIDTSFIVRQKISTLYEAIDEGQKKIIDLERSFKDLESRSTILREKELPEIQQRIEEIEVLLKEFQGLKLEAEELSITQKAIFRRFISIEALLLILFITLALLSIWGQIATNTTLALLGGILSTFMFSVLYLHQKKRKLVQKRLSELKEAQNVVTQQTSKILNDFNPREGSFLEMGPTEELNISILRALDQLGLEKRHLEEKKLDIDNELQELSKNYKTLKKALAHDNDLLRKKEEDLLGLCKRLGLTSIPPHNLFVQYLDTIEQLRDLLGEIHKIDKKMKEEKTDLKSFLEEATSLFEALGQNLPQEGEIFNELYLLKDRLSDNKTKAALKKELELQIELKAKELKDLKSALMNQRQELNRILNMVDATNSEEFWSVVEQVKKKRKLLEKETLLRLELSQLGEDFDELYRDEDRDVVRAKLQGIIDELKELETKREALLKEEGSLREKITSLSSRDLLQELKTQKEGLERQIEALTKKWAVVQISKAIFDLAKRSFEEKSQPAVLKEGAHYFSLLTRGRYSRIHYEIETGALRVVSNKAHWKGIDELSRGTKEQLFLALRFGYIKTLDSQLPLIMDDILVNFDPERTRNAADAILDLARKRQVLFLTCHPETKNVFEEASRKIGGNDIKYLEIKS</sequence>
<feature type="transmembrane region" description="Helical" evidence="2">
    <location>
        <begin position="453"/>
        <end position="476"/>
    </location>
</feature>
<feature type="domain" description="YhaN AAA" evidence="3">
    <location>
        <begin position="12"/>
        <end position="198"/>
    </location>
</feature>
<keyword evidence="2" id="KW-1133">Transmembrane helix</keyword>
<dbReference type="PATRIC" id="fig|1156395.6.peg.571"/>